<feature type="signal peptide" evidence="1">
    <location>
        <begin position="1"/>
        <end position="27"/>
    </location>
</feature>
<dbReference type="EMBL" id="CP048209">
    <property type="protein sequence ID" value="QHT59930.1"/>
    <property type="molecule type" value="Genomic_DNA"/>
</dbReference>
<gene>
    <name evidence="3" type="ORF">GXP70_08170</name>
</gene>
<dbReference type="InterPro" id="IPR036582">
    <property type="entry name" value="Mao_N_sf"/>
</dbReference>
<proteinExistence type="predicted"/>
<dbReference type="InterPro" id="IPR032710">
    <property type="entry name" value="NTF2-like_dom_sf"/>
</dbReference>
<dbReference type="RefSeq" id="WP_162355996.1">
    <property type="nucleotide sequence ID" value="NZ_CP048209.1"/>
</dbReference>
<keyword evidence="1" id="KW-0732">Signal</keyword>
<evidence type="ECO:0000259" key="2">
    <source>
        <dbReference type="Pfam" id="PF07833"/>
    </source>
</evidence>
<dbReference type="Pfam" id="PF07833">
    <property type="entry name" value="Cu_amine_oxidN1"/>
    <property type="match status" value="1"/>
</dbReference>
<sequence>MMNKRKTLVALLLAAVMLFSFASVSMAATNDDPGYIRTYLEDDEIPFDVHPFLTGGTVYAGFRGIFEALGYTVKYDSATRIVTGQSPSTSIVINLLTNEMTINGGKFTKQPPEPPKPILIRGRTLVPIRFIAEASGLNVEWIPSSRIVKLTYMKPAASDLDAILSLLVRNKKAAVEGKLDDLLATFDAKSPLRSDYSGLTAIAFPGSESTFENIAIDSWQGNKATISYKVTTKATGSGFFLDRVDMMEADLTRTAVGGWRIYDFRTKSTTYSKDASGLAEAVVPDADKTAILAVINANETALNAEKVADLAATYGGDASFKKQLTDTTTAFFKSYDIKFTNEVKRIVYYQAGTAYVYVVQTSEKKSASDYLNKRVTMLLQVNQDKNGNWTINPVSQTIASEKL</sequence>
<dbReference type="Proteomes" id="UP000476064">
    <property type="component" value="Chromosome"/>
</dbReference>
<name>A0A6C0G093_9BACL</name>
<reference evidence="3 4" key="1">
    <citation type="submission" date="2020-01" db="EMBL/GenBank/DDBJ databases">
        <title>Paenibacillus sp. nov., isolated from tomato rhizosphere.</title>
        <authorList>
            <person name="Weon H.-Y."/>
            <person name="Lee S.A."/>
        </authorList>
    </citation>
    <scope>NUCLEOTIDE SEQUENCE [LARGE SCALE GENOMIC DNA]</scope>
    <source>
        <strain evidence="3 4">12200R-189</strain>
    </source>
</reference>
<evidence type="ECO:0000256" key="1">
    <source>
        <dbReference type="SAM" id="SignalP"/>
    </source>
</evidence>
<dbReference type="KEGG" id="plyc:GXP70_08170"/>
<feature type="domain" description="Copper amine oxidase-like N-terminal" evidence="2">
    <location>
        <begin position="41"/>
        <end position="149"/>
    </location>
</feature>
<dbReference type="InterPro" id="IPR012854">
    <property type="entry name" value="Cu_amine_oxidase-like_N"/>
</dbReference>
<organism evidence="3 4">
    <name type="scientific">Paenibacillus lycopersici</name>
    <dbReference type="NCBI Taxonomy" id="2704462"/>
    <lineage>
        <taxon>Bacteria</taxon>
        <taxon>Bacillati</taxon>
        <taxon>Bacillota</taxon>
        <taxon>Bacilli</taxon>
        <taxon>Bacillales</taxon>
        <taxon>Paenibacillaceae</taxon>
        <taxon>Paenibacillus</taxon>
    </lineage>
</organism>
<feature type="chain" id="PRO_5025586532" evidence="1">
    <location>
        <begin position="28"/>
        <end position="403"/>
    </location>
</feature>
<dbReference type="Gene3D" id="3.30.457.10">
    <property type="entry name" value="Copper amine oxidase-like, N-terminal domain"/>
    <property type="match status" value="1"/>
</dbReference>
<protein>
    <submittedName>
        <fullName evidence="3">Copper amine oxidase N-terminal domain-containing protein</fullName>
    </submittedName>
</protein>
<evidence type="ECO:0000313" key="3">
    <source>
        <dbReference type="EMBL" id="QHT59930.1"/>
    </source>
</evidence>
<keyword evidence="4" id="KW-1185">Reference proteome</keyword>
<evidence type="ECO:0000313" key="4">
    <source>
        <dbReference type="Proteomes" id="UP000476064"/>
    </source>
</evidence>
<dbReference type="SUPFAM" id="SSF54427">
    <property type="entry name" value="NTF2-like"/>
    <property type="match status" value="1"/>
</dbReference>
<accession>A0A6C0G093</accession>
<dbReference type="SUPFAM" id="SSF55383">
    <property type="entry name" value="Copper amine oxidase, domain N"/>
    <property type="match status" value="1"/>
</dbReference>
<dbReference type="AlphaFoldDB" id="A0A6C0G093"/>